<proteinExistence type="predicted"/>
<reference evidence="2 3" key="1">
    <citation type="submission" date="2018-10" db="EMBL/GenBank/DDBJ databases">
        <title>Pan-genome distribution and transcriptional activeness of fungal secondary metabolism genes in Aspergillus section Fumigati.</title>
        <authorList>
            <person name="Takahashi H."/>
            <person name="Umemura M."/>
            <person name="Ninomiya A."/>
            <person name="Kusuya Y."/>
            <person name="Urayama S."/>
            <person name="Shimizu M."/>
            <person name="Watanabe A."/>
            <person name="Kamei K."/>
            <person name="Yaguchi T."/>
            <person name="Hagiwara D."/>
        </authorList>
    </citation>
    <scope>NUCLEOTIDE SEQUENCE [LARGE SCALE GENOMIC DNA]</scope>
    <source>
        <strain evidence="2 3">IFM 55266</strain>
    </source>
</reference>
<evidence type="ECO:0000313" key="3">
    <source>
        <dbReference type="Proteomes" id="UP001043456"/>
    </source>
</evidence>
<dbReference type="OrthoDB" id="4506430at2759"/>
<name>A0A9P3B0T9_9EURO</name>
<organism evidence="2 3">
    <name type="scientific">Aspergillus pseudoviridinutans</name>
    <dbReference type="NCBI Taxonomy" id="1517512"/>
    <lineage>
        <taxon>Eukaryota</taxon>
        <taxon>Fungi</taxon>
        <taxon>Dikarya</taxon>
        <taxon>Ascomycota</taxon>
        <taxon>Pezizomycotina</taxon>
        <taxon>Eurotiomycetes</taxon>
        <taxon>Eurotiomycetidae</taxon>
        <taxon>Eurotiales</taxon>
        <taxon>Aspergillaceae</taxon>
        <taxon>Aspergillus</taxon>
        <taxon>Aspergillus subgen. Fumigati</taxon>
    </lineage>
</organism>
<comment type="caution">
    <text evidence="2">The sequence shown here is derived from an EMBL/GenBank/DDBJ whole genome shotgun (WGS) entry which is preliminary data.</text>
</comment>
<keyword evidence="3" id="KW-1185">Reference proteome</keyword>
<feature type="region of interest" description="Disordered" evidence="1">
    <location>
        <begin position="159"/>
        <end position="179"/>
    </location>
</feature>
<evidence type="ECO:0000313" key="2">
    <source>
        <dbReference type="EMBL" id="GIJ81706.1"/>
    </source>
</evidence>
<accession>A0A9P3B0T9</accession>
<gene>
    <name evidence="2" type="ORF">Asppvi_000206</name>
</gene>
<evidence type="ECO:0000256" key="1">
    <source>
        <dbReference type="SAM" id="MobiDB-lite"/>
    </source>
</evidence>
<dbReference type="RefSeq" id="XP_043152453.1">
    <property type="nucleotide sequence ID" value="XM_043296518.1"/>
</dbReference>
<feature type="compositionally biased region" description="Polar residues" evidence="1">
    <location>
        <begin position="166"/>
        <end position="179"/>
    </location>
</feature>
<dbReference type="AlphaFoldDB" id="A0A9P3B0T9"/>
<dbReference type="Proteomes" id="UP001043456">
    <property type="component" value="Unassembled WGS sequence"/>
</dbReference>
<dbReference type="GeneID" id="66998819"/>
<dbReference type="EMBL" id="BHVY01000001">
    <property type="protein sequence ID" value="GIJ81706.1"/>
    <property type="molecule type" value="Genomic_DNA"/>
</dbReference>
<sequence>MTIHAAYVQLGFEVPDDLLQLVSPEWMVELIHALNRALLEEETMVRVYGTGGMAYVLAVAKFLFAHDMVVSVGNFLIYEGARRSIFLEFTTDTPGAATFQLGARLQNIAPLLEQDRKLSNTSRWCQFLWPKWIRSWLELEFASSGATCSEKAEQSLLGPTKGRGLTQHSNIVMKNETTA</sequence>
<protein>
    <submittedName>
        <fullName evidence="2">Uncharacterized protein</fullName>
    </submittedName>
</protein>